<evidence type="ECO:0000256" key="2">
    <source>
        <dbReference type="ARBA" id="ARBA00022884"/>
    </source>
</evidence>
<feature type="active site" description="Proton acceptor" evidence="5">
    <location>
        <position position="28"/>
    </location>
</feature>
<proteinExistence type="inferred from homology"/>
<dbReference type="Gene3D" id="3.30.70.1890">
    <property type="match status" value="1"/>
</dbReference>
<feature type="active site" description="Proton donor" evidence="5">
    <location>
        <position position="43"/>
    </location>
</feature>
<dbReference type="Gene3D" id="3.30.70.1900">
    <property type="match status" value="1"/>
</dbReference>
<evidence type="ECO:0000256" key="3">
    <source>
        <dbReference type="ARBA" id="ARBA00023118"/>
    </source>
</evidence>
<dbReference type="AlphaFoldDB" id="A0A7J2TK39"/>
<dbReference type="GO" id="GO:0003723">
    <property type="term" value="F:RNA binding"/>
    <property type="evidence" value="ECO:0007669"/>
    <property type="project" value="UniProtKB-KW"/>
</dbReference>
<reference evidence="7" key="1">
    <citation type="journal article" date="2020" name="mSystems">
        <title>Genome- and Community-Level Interaction Insights into Carbon Utilization and Element Cycling Functions of Hydrothermarchaeota in Hydrothermal Sediment.</title>
        <authorList>
            <person name="Zhou Z."/>
            <person name="Liu Y."/>
            <person name="Xu W."/>
            <person name="Pan J."/>
            <person name="Luo Z.H."/>
            <person name="Li M."/>
        </authorList>
    </citation>
    <scope>NUCLEOTIDE SEQUENCE [LARGE SCALE GENOMIC DNA]</scope>
    <source>
        <strain evidence="7">SpSt-26</strain>
    </source>
</reference>
<organism evidence="7">
    <name type="scientific">Archaeoglobus fulgidus</name>
    <dbReference type="NCBI Taxonomy" id="2234"/>
    <lineage>
        <taxon>Archaea</taxon>
        <taxon>Methanobacteriati</taxon>
        <taxon>Methanobacteriota</taxon>
        <taxon>Archaeoglobi</taxon>
        <taxon>Archaeoglobales</taxon>
        <taxon>Archaeoglobaceae</taxon>
        <taxon>Archaeoglobus</taxon>
    </lineage>
</organism>
<sequence>MRLKLSFRVQPFSQIDLNYSYYIASAIYRAIERADPYTSLELHLPNVPKFFTFSKLMIPEKRIANDKIIIESDEVYIFFSTMKDKIAQKLVEGLFMKPEIRVGDTKMDLSQIEVLREKKIGRREKFVTLSPINVSKVENNGERRAVDLYPTQEEFYDVLAKNLIKKYTLFYGKEPDDCELIFEVEEFKPKRILVKNTWHRCCEMVFKAEGNPELLEIGYKAGFGSKNSMGFGMVKVV</sequence>
<keyword evidence="2" id="KW-0694">RNA-binding</keyword>
<evidence type="ECO:0000256" key="4">
    <source>
        <dbReference type="PIRSR" id="PIRSR005054-1"/>
    </source>
</evidence>
<keyword evidence="3" id="KW-0051">Antiviral defense</keyword>
<evidence type="ECO:0000259" key="6">
    <source>
        <dbReference type="Pfam" id="PF01881"/>
    </source>
</evidence>
<dbReference type="InterPro" id="IPR045747">
    <property type="entry name" value="CRISPR-assoc_prot_Cas6_N_sf"/>
</dbReference>
<dbReference type="InterPro" id="IPR010156">
    <property type="entry name" value="CRISPR-assoc_prot_Cas6"/>
</dbReference>
<dbReference type="GO" id="GO:0016788">
    <property type="term" value="F:hydrolase activity, acting on ester bonds"/>
    <property type="evidence" value="ECO:0007669"/>
    <property type="project" value="InterPro"/>
</dbReference>
<dbReference type="PIRSF" id="PIRSF005054">
    <property type="entry name" value="PF1131"/>
    <property type="match status" value="1"/>
</dbReference>
<evidence type="ECO:0000256" key="1">
    <source>
        <dbReference type="ARBA" id="ARBA00005937"/>
    </source>
</evidence>
<feature type="site" description="Transition state stabilizer" evidence="4">
    <location>
        <position position="49"/>
    </location>
</feature>
<gene>
    <name evidence="7" type="primary">cas6</name>
    <name evidence="7" type="ORF">ENP88_04595</name>
</gene>
<evidence type="ECO:0000256" key="5">
    <source>
        <dbReference type="PIRSR" id="PIRSR005054-50"/>
    </source>
</evidence>
<dbReference type="PANTHER" id="PTHR36984:SF1">
    <property type="entry name" value="CRISPR-ASSOCIATED ENDORIBONUCLEASE CAS6 1"/>
    <property type="match status" value="1"/>
</dbReference>
<accession>A0A7J2TK39</accession>
<protein>
    <submittedName>
        <fullName evidence="7">CRISPR-associated endoribonuclease Cas6</fullName>
    </submittedName>
</protein>
<dbReference type="EMBL" id="DSLA01000072">
    <property type="protein sequence ID" value="HEH35421.1"/>
    <property type="molecule type" value="Genomic_DNA"/>
</dbReference>
<evidence type="ECO:0000313" key="7">
    <source>
        <dbReference type="EMBL" id="HEH35421.1"/>
    </source>
</evidence>
<dbReference type="Pfam" id="PF01881">
    <property type="entry name" value="Cas_Cas6_C"/>
    <property type="match status" value="1"/>
</dbReference>
<dbReference type="InterPro" id="IPR049435">
    <property type="entry name" value="Cas_Cas6_C"/>
</dbReference>
<feature type="domain" description="CRISPR associated protein Cas6 C-terminal" evidence="6">
    <location>
        <begin position="116"/>
        <end position="236"/>
    </location>
</feature>
<dbReference type="GO" id="GO:0051607">
    <property type="term" value="P:defense response to virus"/>
    <property type="evidence" value="ECO:0007669"/>
    <property type="project" value="UniProtKB-KW"/>
</dbReference>
<dbReference type="PANTHER" id="PTHR36984">
    <property type="entry name" value="CRISPR-ASSOCIATED ENDORIBONUCLEASE CAS6 1"/>
    <property type="match status" value="1"/>
</dbReference>
<dbReference type="NCBIfam" id="TIGR01877">
    <property type="entry name" value="cas_cas6"/>
    <property type="match status" value="1"/>
</dbReference>
<name>A0A7J2TK39_ARCFL</name>
<comment type="caution">
    <text evidence="7">The sequence shown here is derived from an EMBL/GenBank/DDBJ whole genome shotgun (WGS) entry which is preliminary data.</text>
</comment>
<dbReference type="Pfam" id="PF21350">
    <property type="entry name" value="Cas6_I-A"/>
    <property type="match status" value="1"/>
</dbReference>
<comment type="similarity">
    <text evidence="1">Belongs to the CRISPR-associated protein Cas6/Cse3/CasE family.</text>
</comment>